<feature type="region of interest" description="Disordered" evidence="8">
    <location>
        <begin position="66"/>
        <end position="89"/>
    </location>
</feature>
<feature type="compositionally biased region" description="Basic and acidic residues" evidence="8">
    <location>
        <begin position="537"/>
        <end position="547"/>
    </location>
</feature>
<evidence type="ECO:0000256" key="4">
    <source>
        <dbReference type="ARBA" id="ARBA00022786"/>
    </source>
</evidence>
<evidence type="ECO:0000256" key="8">
    <source>
        <dbReference type="SAM" id="MobiDB-lite"/>
    </source>
</evidence>
<dbReference type="GO" id="GO:0006508">
    <property type="term" value="P:proteolysis"/>
    <property type="evidence" value="ECO:0007669"/>
    <property type="project" value="UniProtKB-KW"/>
</dbReference>
<evidence type="ECO:0000256" key="6">
    <source>
        <dbReference type="ARBA" id="ARBA00022807"/>
    </source>
</evidence>
<evidence type="ECO:0000313" key="10">
    <source>
        <dbReference type="EMBL" id="PBK69766.1"/>
    </source>
</evidence>
<evidence type="ECO:0000313" key="11">
    <source>
        <dbReference type="Proteomes" id="UP000218334"/>
    </source>
</evidence>
<sequence>MLASPLYPAPSPTFSPSHSNGDDQLSCRPSRDLEAFNSLLPTPVEFIEGSSSGTLAVAEGKYEPINATPTRKVSPVKEQSVPSQPSPLLSPKITKRSVSKLDADAQSLYTGEVDTAWPPKFNIGSGLFNNGNTCFLNSVLQCLIHTPPLLAVLYSHNEICRVKNVFCMACNLRSVCFQAYSNKSAFSPGLISTKLHLIAKHLKRGRQEDSHEFLRYAIDALQKSCLFGYPPKLDPKVAETSWVHKIFGGKLRSRVTCQSCGHNSDTFDSNLDVSLDIHRTSSVKDALHKFVAPDYLKGGDKYKCERCKKYVNAEKRFSIHKAPLVCTIHLKRFSPMGNKIGHQVNYDERLSLAPYMSEGEFGPLYSLYGVICHAGGGPNSGHYYAFVKSRSGDWYEMNDESVTRVHQTPVRKNAYILFYIRTKGERLQAALNHNDKVQPVTNGVHPLKGITAGMKKRRIPEDEDEDTGVKMSKPFIGPLLPTESDKASGPSDAKRQKLSPTNDPQADAVKKKIESAQKTLSSLAQYASDDSEDEEKEEKKDDEEKSKAGSQETSGSASPPKASSPQTSPSAPPRTTVLSPIPPNRFYSTPNNKHKRHGSGSVNSRDRWQQSKQYSYNPYNRFLSGKKNKGRPQPL</sequence>
<dbReference type="STRING" id="1076256.A0A2H3C383"/>
<dbReference type="InterPro" id="IPR018200">
    <property type="entry name" value="USP_CS"/>
</dbReference>
<proteinExistence type="inferred from homology"/>
<accession>A0A2H3C383</accession>
<keyword evidence="5 7" id="KW-0378">Hydrolase</keyword>
<name>A0A2H3C383_9AGAR</name>
<feature type="compositionally biased region" description="Low complexity" evidence="8">
    <location>
        <begin position="553"/>
        <end position="576"/>
    </location>
</feature>
<dbReference type="InterPro" id="IPR050164">
    <property type="entry name" value="Peptidase_C19"/>
</dbReference>
<dbReference type="EMBL" id="KZ293428">
    <property type="protein sequence ID" value="PBK69766.1"/>
    <property type="molecule type" value="Genomic_DNA"/>
</dbReference>
<feature type="compositionally biased region" description="Polar residues" evidence="8">
    <location>
        <begin position="14"/>
        <end position="23"/>
    </location>
</feature>
<keyword evidence="4 7" id="KW-0833">Ubl conjugation pathway</keyword>
<dbReference type="PANTHER" id="PTHR24006:SF758">
    <property type="entry name" value="UBIQUITIN CARBOXYL-TERMINAL HYDROLASE 36"/>
    <property type="match status" value="1"/>
</dbReference>
<dbReference type="FunFam" id="3.90.70.10:FF:000119">
    <property type="entry name" value="Ubiquitin specific peptidase 36"/>
    <property type="match status" value="1"/>
</dbReference>
<gene>
    <name evidence="10" type="ORF">ARMSODRAFT_956561</name>
</gene>
<keyword evidence="6 7" id="KW-0788">Thiol protease</keyword>
<evidence type="ECO:0000256" key="7">
    <source>
        <dbReference type="RuleBase" id="RU366025"/>
    </source>
</evidence>
<keyword evidence="11" id="KW-1185">Reference proteome</keyword>
<feature type="compositionally biased region" description="Basic residues" evidence="8">
    <location>
        <begin position="624"/>
        <end position="635"/>
    </location>
</feature>
<evidence type="ECO:0000256" key="2">
    <source>
        <dbReference type="ARBA" id="ARBA00009085"/>
    </source>
</evidence>
<feature type="compositionally biased region" description="Low complexity" evidence="8">
    <location>
        <begin position="79"/>
        <end position="89"/>
    </location>
</feature>
<dbReference type="AlphaFoldDB" id="A0A2H3C383"/>
<dbReference type="GO" id="GO:0005829">
    <property type="term" value="C:cytosol"/>
    <property type="evidence" value="ECO:0007669"/>
    <property type="project" value="TreeGrafter"/>
</dbReference>
<dbReference type="PROSITE" id="PS00973">
    <property type="entry name" value="USP_2"/>
    <property type="match status" value="1"/>
</dbReference>
<dbReference type="EC" id="3.4.19.12" evidence="7"/>
<dbReference type="PANTHER" id="PTHR24006">
    <property type="entry name" value="UBIQUITIN CARBOXYL-TERMINAL HYDROLASE"/>
    <property type="match status" value="1"/>
</dbReference>
<feature type="region of interest" description="Disordered" evidence="8">
    <location>
        <begin position="438"/>
        <end position="635"/>
    </location>
</feature>
<organism evidence="10 11">
    <name type="scientific">Armillaria solidipes</name>
    <dbReference type="NCBI Taxonomy" id="1076256"/>
    <lineage>
        <taxon>Eukaryota</taxon>
        <taxon>Fungi</taxon>
        <taxon>Dikarya</taxon>
        <taxon>Basidiomycota</taxon>
        <taxon>Agaricomycotina</taxon>
        <taxon>Agaricomycetes</taxon>
        <taxon>Agaricomycetidae</taxon>
        <taxon>Agaricales</taxon>
        <taxon>Marasmiineae</taxon>
        <taxon>Physalacriaceae</taxon>
        <taxon>Armillaria</taxon>
    </lineage>
</organism>
<reference evidence="11" key="1">
    <citation type="journal article" date="2017" name="Nat. Ecol. Evol.">
        <title>Genome expansion and lineage-specific genetic innovations in the forest pathogenic fungi Armillaria.</title>
        <authorList>
            <person name="Sipos G."/>
            <person name="Prasanna A.N."/>
            <person name="Walter M.C."/>
            <person name="O'Connor E."/>
            <person name="Balint B."/>
            <person name="Krizsan K."/>
            <person name="Kiss B."/>
            <person name="Hess J."/>
            <person name="Varga T."/>
            <person name="Slot J."/>
            <person name="Riley R."/>
            <person name="Boka B."/>
            <person name="Rigling D."/>
            <person name="Barry K."/>
            <person name="Lee J."/>
            <person name="Mihaltcheva S."/>
            <person name="LaButti K."/>
            <person name="Lipzen A."/>
            <person name="Waldron R."/>
            <person name="Moloney N.M."/>
            <person name="Sperisen C."/>
            <person name="Kredics L."/>
            <person name="Vagvoelgyi C."/>
            <person name="Patrignani A."/>
            <person name="Fitzpatrick D."/>
            <person name="Nagy I."/>
            <person name="Doyle S."/>
            <person name="Anderson J.B."/>
            <person name="Grigoriev I.V."/>
            <person name="Gueldener U."/>
            <person name="Muensterkoetter M."/>
            <person name="Nagy L.G."/>
        </authorList>
    </citation>
    <scope>NUCLEOTIDE SEQUENCE [LARGE SCALE GENOMIC DNA]</scope>
    <source>
        <strain evidence="11">28-4</strain>
    </source>
</reference>
<dbReference type="Proteomes" id="UP000218334">
    <property type="component" value="Unassembled WGS sequence"/>
</dbReference>
<feature type="domain" description="USP" evidence="9">
    <location>
        <begin position="125"/>
        <end position="422"/>
    </location>
</feature>
<dbReference type="PROSITE" id="PS50235">
    <property type="entry name" value="USP_3"/>
    <property type="match status" value="1"/>
</dbReference>
<comment type="similarity">
    <text evidence="2 7">Belongs to the peptidase C19 family.</text>
</comment>
<dbReference type="GO" id="GO:0005634">
    <property type="term" value="C:nucleus"/>
    <property type="evidence" value="ECO:0007669"/>
    <property type="project" value="TreeGrafter"/>
</dbReference>
<evidence type="ECO:0000256" key="3">
    <source>
        <dbReference type="ARBA" id="ARBA00022670"/>
    </source>
</evidence>
<comment type="catalytic activity">
    <reaction evidence="1 7">
        <text>Thiol-dependent hydrolysis of ester, thioester, amide, peptide and isopeptide bonds formed by the C-terminal Gly of ubiquitin (a 76-residue protein attached to proteins as an intracellular targeting signal).</text>
        <dbReference type="EC" id="3.4.19.12"/>
    </reaction>
</comment>
<dbReference type="Gene3D" id="3.90.70.10">
    <property type="entry name" value="Cysteine proteinases"/>
    <property type="match status" value="1"/>
</dbReference>
<dbReference type="InterPro" id="IPR001394">
    <property type="entry name" value="Peptidase_C19_UCH"/>
</dbReference>
<feature type="region of interest" description="Disordered" evidence="8">
    <location>
        <begin position="1"/>
        <end position="29"/>
    </location>
</feature>
<feature type="compositionally biased region" description="Polar residues" evidence="8">
    <location>
        <begin position="516"/>
        <end position="525"/>
    </location>
</feature>
<dbReference type="PROSITE" id="PS00972">
    <property type="entry name" value="USP_1"/>
    <property type="match status" value="1"/>
</dbReference>
<dbReference type="Pfam" id="PF00443">
    <property type="entry name" value="UCH"/>
    <property type="match status" value="1"/>
</dbReference>
<dbReference type="GO" id="GO:0004843">
    <property type="term" value="F:cysteine-type deubiquitinase activity"/>
    <property type="evidence" value="ECO:0007669"/>
    <property type="project" value="UniProtKB-UniRule"/>
</dbReference>
<dbReference type="InterPro" id="IPR038765">
    <property type="entry name" value="Papain-like_cys_pep_sf"/>
</dbReference>
<dbReference type="InterPro" id="IPR028889">
    <property type="entry name" value="USP"/>
</dbReference>
<evidence type="ECO:0000256" key="1">
    <source>
        <dbReference type="ARBA" id="ARBA00000707"/>
    </source>
</evidence>
<keyword evidence="3 7" id="KW-0645">Protease</keyword>
<protein>
    <recommendedName>
        <fullName evidence="7">Ubiquitin carboxyl-terminal hydrolase</fullName>
        <ecNumber evidence="7">3.4.19.12</ecNumber>
    </recommendedName>
</protein>
<evidence type="ECO:0000256" key="5">
    <source>
        <dbReference type="ARBA" id="ARBA00022801"/>
    </source>
</evidence>
<dbReference type="SUPFAM" id="SSF54001">
    <property type="entry name" value="Cysteine proteinases"/>
    <property type="match status" value="1"/>
</dbReference>
<dbReference type="GO" id="GO:0016579">
    <property type="term" value="P:protein deubiquitination"/>
    <property type="evidence" value="ECO:0007669"/>
    <property type="project" value="InterPro"/>
</dbReference>
<evidence type="ECO:0000259" key="9">
    <source>
        <dbReference type="PROSITE" id="PS50235"/>
    </source>
</evidence>
<dbReference type="CDD" id="cd02661">
    <property type="entry name" value="Peptidase_C19E"/>
    <property type="match status" value="1"/>
</dbReference>